<keyword evidence="2" id="KW-0723">Serine/threonine-protein kinase</keyword>
<comment type="catalytic activity">
    <reaction evidence="7">
        <text>L-threonyl-[protein] + ATP = O-phospho-L-threonyl-[protein] + ADP + H(+)</text>
        <dbReference type="Rhea" id="RHEA:46608"/>
        <dbReference type="Rhea" id="RHEA-COMP:11060"/>
        <dbReference type="Rhea" id="RHEA-COMP:11605"/>
        <dbReference type="ChEBI" id="CHEBI:15378"/>
        <dbReference type="ChEBI" id="CHEBI:30013"/>
        <dbReference type="ChEBI" id="CHEBI:30616"/>
        <dbReference type="ChEBI" id="CHEBI:61977"/>
        <dbReference type="ChEBI" id="CHEBI:456216"/>
        <dbReference type="EC" id="2.7.11.1"/>
    </reaction>
</comment>
<keyword evidence="5" id="KW-0418">Kinase</keyword>
<evidence type="ECO:0000259" key="10">
    <source>
        <dbReference type="PROSITE" id="PS50011"/>
    </source>
</evidence>
<sequence>MSVSKDDPFAPILANILSGACDPNIMIDPDYFPVAKEILPFEARHVAENLILKRVEPAPWLTNSLAFICDQSIAEYLDAGHTFDATKFPRYKQKGYSSIGTPLQVYQYYNDVVGNQCCALASKLLFLRNTPYWVQPVRVISSWNEEFMVDGAMAVANGIFRLPPTINQDSYSSVDSNERSSPERAAPARDGEIPLPRIVRDSLDDWVMPALVKLKSIEMLAIWNFFAPTQEGETLLKRMGDVGHDFKWEMPSTKGFPVTPSPPVPPDSSSTHRLPPPDTSLKSKTTPFKANKKVIAPTRKSRSRDKYQPDPSHFLQTIWYRAVTEDSTFIVMNCGTHERIGVRHRSSQTLYLSDIIDPRREGYGRIHTGLALAILKDAIERIEIYISASLLNPGRMLEDPLIKSRTERKGLPETFSSKEHQTATRQRDDEGERLLLSQQLIEDEIRQRGLLLLVFDAGTTRSPAPSAFLRIGSPCISRLYRDNFQSPSRKSEYNAEDYLTVIAREPCMGCGASGVVYRVSVELQTGSGTMVKKNMILKLSHWDKEPDELKQEYTVYGDLASHNITKGIIGVYGLFEDMETGMLALLMDDAGKSLATITDEALEKLGVQINYYEESPHPAGKFLTAAQRREMLDMVKELHTAHFLHRDIRAENLMIDSAGEPKIIDFGRALFPVNANDSDYEEEMDELLEILGPGEADAE</sequence>
<feature type="region of interest" description="Disordered" evidence="9">
    <location>
        <begin position="408"/>
        <end position="430"/>
    </location>
</feature>
<feature type="region of interest" description="Disordered" evidence="9">
    <location>
        <begin position="170"/>
        <end position="190"/>
    </location>
</feature>
<keyword evidence="3" id="KW-0808">Transferase</keyword>
<evidence type="ECO:0000313" key="12">
    <source>
        <dbReference type="Proteomes" id="UP000521872"/>
    </source>
</evidence>
<comment type="caution">
    <text evidence="11">The sequence shown here is derived from an EMBL/GenBank/DDBJ whole genome shotgun (WGS) entry which is preliminary data.</text>
</comment>
<dbReference type="InterPro" id="IPR000719">
    <property type="entry name" value="Prot_kinase_dom"/>
</dbReference>
<name>A0A8H4QI28_9AGAR</name>
<feature type="compositionally biased region" description="Basic and acidic residues" evidence="9">
    <location>
        <begin position="176"/>
        <end position="190"/>
    </location>
</feature>
<organism evidence="11 12">
    <name type="scientific">Agrocybe pediades</name>
    <dbReference type="NCBI Taxonomy" id="84607"/>
    <lineage>
        <taxon>Eukaryota</taxon>
        <taxon>Fungi</taxon>
        <taxon>Dikarya</taxon>
        <taxon>Basidiomycota</taxon>
        <taxon>Agaricomycotina</taxon>
        <taxon>Agaricomycetes</taxon>
        <taxon>Agaricomycetidae</taxon>
        <taxon>Agaricales</taxon>
        <taxon>Agaricineae</taxon>
        <taxon>Strophariaceae</taxon>
        <taxon>Agrocybe</taxon>
    </lineage>
</organism>
<protein>
    <recommendedName>
        <fullName evidence="10">Protein kinase domain-containing protein</fullName>
    </recommendedName>
</protein>
<evidence type="ECO:0000256" key="8">
    <source>
        <dbReference type="ARBA" id="ARBA00048679"/>
    </source>
</evidence>
<comment type="catalytic activity">
    <reaction evidence="8">
        <text>L-seryl-[protein] + ATP = O-phospho-L-seryl-[protein] + ADP + H(+)</text>
        <dbReference type="Rhea" id="RHEA:17989"/>
        <dbReference type="Rhea" id="RHEA-COMP:9863"/>
        <dbReference type="Rhea" id="RHEA-COMP:11604"/>
        <dbReference type="ChEBI" id="CHEBI:15378"/>
        <dbReference type="ChEBI" id="CHEBI:29999"/>
        <dbReference type="ChEBI" id="CHEBI:30616"/>
        <dbReference type="ChEBI" id="CHEBI:83421"/>
        <dbReference type="ChEBI" id="CHEBI:456216"/>
        <dbReference type="EC" id="2.7.11.1"/>
    </reaction>
</comment>
<evidence type="ECO:0000256" key="7">
    <source>
        <dbReference type="ARBA" id="ARBA00047899"/>
    </source>
</evidence>
<dbReference type="Proteomes" id="UP000521872">
    <property type="component" value="Unassembled WGS sequence"/>
</dbReference>
<dbReference type="AlphaFoldDB" id="A0A8H4QI28"/>
<reference evidence="11 12" key="1">
    <citation type="submission" date="2019-12" db="EMBL/GenBank/DDBJ databases">
        <authorList>
            <person name="Floudas D."/>
            <person name="Bentzer J."/>
            <person name="Ahren D."/>
            <person name="Johansson T."/>
            <person name="Persson P."/>
            <person name="Tunlid A."/>
        </authorList>
    </citation>
    <scope>NUCLEOTIDE SEQUENCE [LARGE SCALE GENOMIC DNA]</scope>
    <source>
        <strain evidence="11 12">CBS 102.39</strain>
    </source>
</reference>
<dbReference type="Pfam" id="PF00069">
    <property type="entry name" value="Pkinase"/>
    <property type="match status" value="1"/>
</dbReference>
<dbReference type="InterPro" id="IPR011009">
    <property type="entry name" value="Kinase-like_dom_sf"/>
</dbReference>
<gene>
    <name evidence="11" type="ORF">D9613_007196</name>
</gene>
<proteinExistence type="inferred from homology"/>
<accession>A0A8H4QI28</accession>
<dbReference type="EMBL" id="JAACJL010000058">
    <property type="protein sequence ID" value="KAF4611313.1"/>
    <property type="molecule type" value="Genomic_DNA"/>
</dbReference>
<dbReference type="InterPro" id="IPR008266">
    <property type="entry name" value="Tyr_kinase_AS"/>
</dbReference>
<evidence type="ECO:0000256" key="4">
    <source>
        <dbReference type="ARBA" id="ARBA00022741"/>
    </source>
</evidence>
<feature type="domain" description="Protein kinase" evidence="10">
    <location>
        <begin position="502"/>
        <end position="699"/>
    </location>
</feature>
<evidence type="ECO:0000313" key="11">
    <source>
        <dbReference type="EMBL" id="KAF4611313.1"/>
    </source>
</evidence>
<evidence type="ECO:0000256" key="9">
    <source>
        <dbReference type="SAM" id="MobiDB-lite"/>
    </source>
</evidence>
<evidence type="ECO:0000256" key="3">
    <source>
        <dbReference type="ARBA" id="ARBA00022679"/>
    </source>
</evidence>
<dbReference type="Gene3D" id="1.10.510.10">
    <property type="entry name" value="Transferase(Phosphotransferase) domain 1"/>
    <property type="match status" value="1"/>
</dbReference>
<dbReference type="PROSITE" id="PS50011">
    <property type="entry name" value="PROTEIN_KINASE_DOM"/>
    <property type="match status" value="1"/>
</dbReference>
<evidence type="ECO:0000256" key="6">
    <source>
        <dbReference type="ARBA" id="ARBA00022840"/>
    </source>
</evidence>
<dbReference type="GO" id="GO:0005524">
    <property type="term" value="F:ATP binding"/>
    <property type="evidence" value="ECO:0007669"/>
    <property type="project" value="UniProtKB-KW"/>
</dbReference>
<dbReference type="GO" id="GO:0005737">
    <property type="term" value="C:cytoplasm"/>
    <property type="evidence" value="ECO:0007669"/>
    <property type="project" value="TreeGrafter"/>
</dbReference>
<dbReference type="PROSITE" id="PS51257">
    <property type="entry name" value="PROKAR_LIPOPROTEIN"/>
    <property type="match status" value="1"/>
</dbReference>
<feature type="region of interest" description="Disordered" evidence="9">
    <location>
        <begin position="252"/>
        <end position="309"/>
    </location>
</feature>
<evidence type="ECO:0000256" key="5">
    <source>
        <dbReference type="ARBA" id="ARBA00022777"/>
    </source>
</evidence>
<dbReference type="InterPro" id="IPR050629">
    <property type="entry name" value="STE20/SPS1-PAK"/>
</dbReference>
<keyword evidence="6" id="KW-0067">ATP-binding</keyword>
<evidence type="ECO:0000256" key="2">
    <source>
        <dbReference type="ARBA" id="ARBA00022527"/>
    </source>
</evidence>
<keyword evidence="12" id="KW-1185">Reference proteome</keyword>
<dbReference type="PANTHER" id="PTHR48012">
    <property type="entry name" value="STERILE20-LIKE KINASE, ISOFORM B-RELATED"/>
    <property type="match status" value="1"/>
</dbReference>
<dbReference type="SUPFAM" id="SSF56112">
    <property type="entry name" value="Protein kinase-like (PK-like)"/>
    <property type="match status" value="1"/>
</dbReference>
<dbReference type="PROSITE" id="PS00109">
    <property type="entry name" value="PROTEIN_KINASE_TYR"/>
    <property type="match status" value="1"/>
</dbReference>
<dbReference type="GO" id="GO:0004674">
    <property type="term" value="F:protein serine/threonine kinase activity"/>
    <property type="evidence" value="ECO:0007669"/>
    <property type="project" value="UniProtKB-KW"/>
</dbReference>
<keyword evidence="4" id="KW-0547">Nucleotide-binding</keyword>
<dbReference type="PANTHER" id="PTHR48012:SF10">
    <property type="entry name" value="FI20177P1"/>
    <property type="match status" value="1"/>
</dbReference>
<comment type="similarity">
    <text evidence="1">Belongs to the protein kinase superfamily. STE Ser/Thr protein kinase family. STE20 subfamily.</text>
</comment>
<evidence type="ECO:0000256" key="1">
    <source>
        <dbReference type="ARBA" id="ARBA00008874"/>
    </source>
</evidence>